<comment type="subcellular location">
    <subcellularLocation>
        <location evidence="1">Membrane</location>
        <topology evidence="1">Multi-pass membrane protein</topology>
    </subcellularLocation>
</comment>
<keyword evidence="5 11" id="KW-1133">Transmembrane helix</keyword>
<feature type="transmembrane region" description="Helical" evidence="11">
    <location>
        <begin position="420"/>
        <end position="439"/>
    </location>
</feature>
<keyword evidence="2" id="KW-0813">Transport</keyword>
<dbReference type="GO" id="GO:0006814">
    <property type="term" value="P:sodium ion transport"/>
    <property type="evidence" value="ECO:0007669"/>
    <property type="project" value="UniProtKB-KW"/>
</dbReference>
<keyword evidence="3" id="KW-0050">Antiport</keyword>
<dbReference type="GO" id="GO:1902600">
    <property type="term" value="P:proton transmembrane transport"/>
    <property type="evidence" value="ECO:0007669"/>
    <property type="project" value="InterPro"/>
</dbReference>
<evidence type="ECO:0000256" key="1">
    <source>
        <dbReference type="ARBA" id="ARBA00004141"/>
    </source>
</evidence>
<feature type="transmembrane region" description="Helical" evidence="11">
    <location>
        <begin position="555"/>
        <end position="578"/>
    </location>
</feature>
<feature type="region of interest" description="Disordered" evidence="10">
    <location>
        <begin position="290"/>
        <end position="350"/>
    </location>
</feature>
<keyword evidence="4 11" id="KW-0812">Transmembrane</keyword>
<feature type="transmembrane region" description="Helical" evidence="11">
    <location>
        <begin position="36"/>
        <end position="54"/>
    </location>
</feature>
<dbReference type="Pfam" id="PF00999">
    <property type="entry name" value="Na_H_Exchanger"/>
    <property type="match status" value="1"/>
</dbReference>
<keyword evidence="8 11" id="KW-0472">Membrane</keyword>
<feature type="transmembrane region" description="Helical" evidence="11">
    <location>
        <begin position="12"/>
        <end position="29"/>
    </location>
</feature>
<feature type="transmembrane region" description="Helical" evidence="11">
    <location>
        <begin position="393"/>
        <end position="414"/>
    </location>
</feature>
<feature type="transmembrane region" description="Helical" evidence="11">
    <location>
        <begin position="95"/>
        <end position="119"/>
    </location>
</feature>
<proteinExistence type="predicted"/>
<evidence type="ECO:0000313" key="13">
    <source>
        <dbReference type="EMBL" id="KAK3056705.1"/>
    </source>
</evidence>
<reference evidence="13" key="1">
    <citation type="submission" date="2023-04" db="EMBL/GenBank/DDBJ databases">
        <title>Black Yeasts Isolated from many extreme environments.</title>
        <authorList>
            <person name="Coleine C."/>
            <person name="Stajich J.E."/>
            <person name="Selbmann L."/>
        </authorList>
    </citation>
    <scope>NUCLEOTIDE SEQUENCE</scope>
    <source>
        <strain evidence="13">CCFEE 5312</strain>
    </source>
</reference>
<evidence type="ECO:0000256" key="11">
    <source>
        <dbReference type="SAM" id="Phobius"/>
    </source>
</evidence>
<evidence type="ECO:0000313" key="14">
    <source>
        <dbReference type="Proteomes" id="UP001271007"/>
    </source>
</evidence>
<keyword evidence="7" id="KW-0406">Ion transport</keyword>
<dbReference type="GO" id="GO:0015297">
    <property type="term" value="F:antiporter activity"/>
    <property type="evidence" value="ECO:0007669"/>
    <property type="project" value="UniProtKB-KW"/>
</dbReference>
<dbReference type="PANTHER" id="PTHR43562:SF3">
    <property type="entry name" value="SODIUM ION_PROTON EXCHANGER (EUROFUNG)"/>
    <property type="match status" value="1"/>
</dbReference>
<accession>A0AAJ0GFS6</accession>
<keyword evidence="6" id="KW-0915">Sodium</keyword>
<evidence type="ECO:0000256" key="8">
    <source>
        <dbReference type="ARBA" id="ARBA00023136"/>
    </source>
</evidence>
<dbReference type="AlphaFoldDB" id="A0AAJ0GFS6"/>
<protein>
    <recommendedName>
        <fullName evidence="12">Cation/H+ exchanger transmembrane domain-containing protein</fullName>
    </recommendedName>
</protein>
<comment type="caution">
    <text evidence="13">The sequence shown here is derived from an EMBL/GenBank/DDBJ whole genome shotgun (WGS) entry which is preliminary data.</text>
</comment>
<dbReference type="Gene3D" id="1.20.1530.20">
    <property type="match status" value="2"/>
</dbReference>
<keyword evidence="9" id="KW-0739">Sodium transport</keyword>
<name>A0AAJ0GFS6_9PEZI</name>
<dbReference type="InterPro" id="IPR038770">
    <property type="entry name" value="Na+/solute_symporter_sf"/>
</dbReference>
<feature type="transmembrane region" description="Helical" evidence="11">
    <location>
        <begin position="66"/>
        <end position="83"/>
    </location>
</feature>
<feature type="transmembrane region" description="Helical" evidence="11">
    <location>
        <begin position="514"/>
        <end position="535"/>
    </location>
</feature>
<evidence type="ECO:0000256" key="4">
    <source>
        <dbReference type="ARBA" id="ARBA00022692"/>
    </source>
</evidence>
<dbReference type="Proteomes" id="UP001271007">
    <property type="component" value="Unassembled WGS sequence"/>
</dbReference>
<feature type="domain" description="Cation/H+ exchanger transmembrane" evidence="12">
    <location>
        <begin position="38"/>
        <end position="282"/>
    </location>
</feature>
<feature type="transmembrane region" description="Helical" evidence="11">
    <location>
        <begin position="158"/>
        <end position="181"/>
    </location>
</feature>
<dbReference type="GO" id="GO:0016020">
    <property type="term" value="C:membrane"/>
    <property type="evidence" value="ECO:0007669"/>
    <property type="project" value="UniProtKB-SubCell"/>
</dbReference>
<feature type="transmembrane region" description="Helical" evidence="11">
    <location>
        <begin position="125"/>
        <end position="146"/>
    </location>
</feature>
<evidence type="ECO:0000256" key="10">
    <source>
        <dbReference type="SAM" id="MobiDB-lite"/>
    </source>
</evidence>
<feature type="region of interest" description="Disordered" evidence="10">
    <location>
        <begin position="467"/>
        <end position="498"/>
    </location>
</feature>
<evidence type="ECO:0000256" key="2">
    <source>
        <dbReference type="ARBA" id="ARBA00022448"/>
    </source>
</evidence>
<dbReference type="InterPro" id="IPR006153">
    <property type="entry name" value="Cation/H_exchanger_TM"/>
</dbReference>
<evidence type="ECO:0000256" key="9">
    <source>
        <dbReference type="ARBA" id="ARBA00023201"/>
    </source>
</evidence>
<evidence type="ECO:0000256" key="3">
    <source>
        <dbReference type="ARBA" id="ARBA00022449"/>
    </source>
</evidence>
<dbReference type="EMBL" id="JAWDJX010000005">
    <property type="protein sequence ID" value="KAK3056705.1"/>
    <property type="molecule type" value="Genomic_DNA"/>
</dbReference>
<organism evidence="13 14">
    <name type="scientific">Extremus antarcticus</name>
    <dbReference type="NCBI Taxonomy" id="702011"/>
    <lineage>
        <taxon>Eukaryota</taxon>
        <taxon>Fungi</taxon>
        <taxon>Dikarya</taxon>
        <taxon>Ascomycota</taxon>
        <taxon>Pezizomycotina</taxon>
        <taxon>Dothideomycetes</taxon>
        <taxon>Dothideomycetidae</taxon>
        <taxon>Mycosphaerellales</taxon>
        <taxon>Extremaceae</taxon>
        <taxon>Extremus</taxon>
    </lineage>
</organism>
<feature type="transmembrane region" description="Helical" evidence="11">
    <location>
        <begin position="193"/>
        <end position="215"/>
    </location>
</feature>
<feature type="compositionally biased region" description="Low complexity" evidence="10">
    <location>
        <begin position="467"/>
        <end position="484"/>
    </location>
</feature>
<dbReference type="PANTHER" id="PTHR43562">
    <property type="entry name" value="NAPA-TYPE SODIUM/HYDROGEN ANTIPORTER"/>
    <property type="match status" value="1"/>
</dbReference>
<feature type="transmembrane region" description="Helical" evidence="11">
    <location>
        <begin position="268"/>
        <end position="285"/>
    </location>
</feature>
<gene>
    <name evidence="13" type="ORF">LTR09_002498</name>
</gene>
<evidence type="ECO:0000256" key="6">
    <source>
        <dbReference type="ARBA" id="ARBA00023053"/>
    </source>
</evidence>
<evidence type="ECO:0000256" key="5">
    <source>
        <dbReference type="ARBA" id="ARBA00022989"/>
    </source>
</evidence>
<keyword evidence="14" id="KW-1185">Reference proteome</keyword>
<evidence type="ECO:0000259" key="12">
    <source>
        <dbReference type="Pfam" id="PF00999"/>
    </source>
</evidence>
<evidence type="ECO:0000256" key="7">
    <source>
        <dbReference type="ARBA" id="ARBA00023065"/>
    </source>
</evidence>
<feature type="transmembrane region" description="Helical" evidence="11">
    <location>
        <begin position="236"/>
        <end position="256"/>
    </location>
</feature>
<sequence length="609" mass="64322">MNASALSYHEPGIVTILTLSSFLLLLNIINYALDRVAYCGLIGQILVGIAWGTPGANWLSDDVQHPVVQLGYLGLILLVYEGGLSTNLKTLKANLLLSSLVALIGIGTPIALSFVLMGLLNVTPLQAFAAGAALCSTSLGTTFTVLSTSGLSDSRLGVVLSSAAMMDDVVGLIMVKVISVLGESSSSFNAVTVVRPLLVSMAFAILLPLICIYIVKPLTLHGGRMLKNSGNARLQAISTAQGTLFVLHTAVLLVMVTGSTYAGTSNLFAAYLSGLIATWWSDLFTDIKQSDQQTSHPNSRSHEPQDMVPENVDDGFLPIRAPTVANDEPDKAAADGPAADNRTTAVVPDSTGKLGADLAAASDHTTATESPTSATEIHEHYYAPTVQSILKPFFFASIGFSIPITQMFAGGIVWRGFVYAVLMIIGKMVCGVCLIRISIPSPPTLVPAKLNLLSRKLTSCWPGPKTVTAATTSTTSPQSPTGVQAAGDRDTSTTQRLTSNWRPRRATLPKPRSLYPSAILGMAMVARGEIGFLISAVAESSGVYGTPSESGSSELFLVVTWAILLCTILGPLSVGILAKRARRLQETERRTKTGRQDPLGIWGVVQTVP</sequence>